<proteinExistence type="predicted"/>
<gene>
    <name evidence="1" type="ORF">EUGRSUZ_L00283</name>
</gene>
<sequence>MLARIPAARGLDPCGVRFQWMSKGQQGRNQLTEDMQLLKLARRRHELLLGCSLENHGALGPVKFRWNRGVEAARWSSFVWTARESTKRRAPPFIDARVS</sequence>
<dbReference type="AlphaFoldDB" id="A0A058ZVQ2"/>
<name>A0A058ZVQ2_EUCGR</name>
<evidence type="ECO:0000313" key="1">
    <source>
        <dbReference type="EMBL" id="KCW45862.1"/>
    </source>
</evidence>
<dbReference type="EMBL" id="KK198770">
    <property type="protein sequence ID" value="KCW45862.1"/>
    <property type="molecule type" value="Genomic_DNA"/>
</dbReference>
<dbReference type="Gramene" id="KCW45862">
    <property type="protein sequence ID" value="KCW45862"/>
    <property type="gene ID" value="EUGRSUZ_L00283"/>
</dbReference>
<accession>A0A058ZVQ2</accession>
<reference evidence="1" key="1">
    <citation type="submission" date="2013-07" db="EMBL/GenBank/DDBJ databases">
        <title>The genome of Eucalyptus grandis.</title>
        <authorList>
            <person name="Schmutz J."/>
            <person name="Hayes R."/>
            <person name="Myburg A."/>
            <person name="Tuskan G."/>
            <person name="Grattapaglia D."/>
            <person name="Rokhsar D.S."/>
        </authorList>
    </citation>
    <scope>NUCLEOTIDE SEQUENCE</scope>
    <source>
        <tissue evidence="1">Leaf extractions</tissue>
    </source>
</reference>
<dbReference type="InParanoid" id="A0A058ZVQ2"/>
<organism evidence="1">
    <name type="scientific">Eucalyptus grandis</name>
    <name type="common">Flooded gum</name>
    <dbReference type="NCBI Taxonomy" id="71139"/>
    <lineage>
        <taxon>Eukaryota</taxon>
        <taxon>Viridiplantae</taxon>
        <taxon>Streptophyta</taxon>
        <taxon>Embryophyta</taxon>
        <taxon>Tracheophyta</taxon>
        <taxon>Spermatophyta</taxon>
        <taxon>Magnoliopsida</taxon>
        <taxon>eudicotyledons</taxon>
        <taxon>Gunneridae</taxon>
        <taxon>Pentapetalae</taxon>
        <taxon>rosids</taxon>
        <taxon>malvids</taxon>
        <taxon>Myrtales</taxon>
        <taxon>Myrtaceae</taxon>
        <taxon>Myrtoideae</taxon>
        <taxon>Eucalypteae</taxon>
        <taxon>Eucalyptus</taxon>
    </lineage>
</organism>
<protein>
    <submittedName>
        <fullName evidence="1">Uncharacterized protein</fullName>
    </submittedName>
</protein>